<proteinExistence type="predicted"/>
<gene>
    <name evidence="2" type="ORF">T11_6801</name>
</gene>
<name>A0A0V1I138_9BILA</name>
<evidence type="ECO:0000313" key="2">
    <source>
        <dbReference type="EMBL" id="KRZ16135.1"/>
    </source>
</evidence>
<protein>
    <submittedName>
        <fullName evidence="2">Uncharacterized protein</fullName>
    </submittedName>
</protein>
<dbReference type="Proteomes" id="UP000055024">
    <property type="component" value="Unassembled WGS sequence"/>
</dbReference>
<feature type="compositionally biased region" description="Basic and acidic residues" evidence="1">
    <location>
        <begin position="104"/>
        <end position="113"/>
    </location>
</feature>
<dbReference type="OrthoDB" id="5920314at2759"/>
<accession>A0A0V1I138</accession>
<sequence>MKLGRKNPVLCQAGLTVQPRTLAVLLCATVDRVWLQFCLANQNLLVEKLTCANVVMQCKPNVVKRISKSSSPFGAYRQHKHSLTNRFFFDNSTEQRKRNSMTQDKFHTNSDSSKLEKGFSCPYFKQFTQKHPKAVLSNPF</sequence>
<keyword evidence="3" id="KW-1185">Reference proteome</keyword>
<reference evidence="2 3" key="1">
    <citation type="submission" date="2015-01" db="EMBL/GenBank/DDBJ databases">
        <title>Evolution of Trichinella species and genotypes.</title>
        <authorList>
            <person name="Korhonen P.K."/>
            <person name="Edoardo P."/>
            <person name="Giuseppe L.R."/>
            <person name="Gasser R.B."/>
        </authorList>
    </citation>
    <scope>NUCLEOTIDE SEQUENCE [LARGE SCALE GENOMIC DNA]</scope>
    <source>
        <strain evidence="2">ISS1029</strain>
    </source>
</reference>
<feature type="region of interest" description="Disordered" evidence="1">
    <location>
        <begin position="94"/>
        <end position="113"/>
    </location>
</feature>
<evidence type="ECO:0000313" key="3">
    <source>
        <dbReference type="Proteomes" id="UP000055024"/>
    </source>
</evidence>
<dbReference type="EMBL" id="JYDP01000013">
    <property type="protein sequence ID" value="KRZ16135.1"/>
    <property type="molecule type" value="Genomic_DNA"/>
</dbReference>
<evidence type="ECO:0000256" key="1">
    <source>
        <dbReference type="SAM" id="MobiDB-lite"/>
    </source>
</evidence>
<comment type="caution">
    <text evidence="2">The sequence shown here is derived from an EMBL/GenBank/DDBJ whole genome shotgun (WGS) entry which is preliminary data.</text>
</comment>
<dbReference type="AlphaFoldDB" id="A0A0V1I138"/>
<organism evidence="2 3">
    <name type="scientific">Trichinella zimbabwensis</name>
    <dbReference type="NCBI Taxonomy" id="268475"/>
    <lineage>
        <taxon>Eukaryota</taxon>
        <taxon>Metazoa</taxon>
        <taxon>Ecdysozoa</taxon>
        <taxon>Nematoda</taxon>
        <taxon>Enoplea</taxon>
        <taxon>Dorylaimia</taxon>
        <taxon>Trichinellida</taxon>
        <taxon>Trichinellidae</taxon>
        <taxon>Trichinella</taxon>
    </lineage>
</organism>